<evidence type="ECO:0000256" key="1">
    <source>
        <dbReference type="ARBA" id="ARBA00004651"/>
    </source>
</evidence>
<comment type="similarity">
    <text evidence="2">Belongs to the autoinducer-2 exporter (AI-2E) (TC 2.A.86) family.</text>
</comment>
<feature type="transmembrane region" description="Helical" evidence="8">
    <location>
        <begin position="327"/>
        <end position="354"/>
    </location>
</feature>
<evidence type="ECO:0000313" key="10">
    <source>
        <dbReference type="Proteomes" id="UP000551501"/>
    </source>
</evidence>
<dbReference type="Proteomes" id="UP000551501">
    <property type="component" value="Unassembled WGS sequence"/>
</dbReference>
<dbReference type="PANTHER" id="PTHR21716">
    <property type="entry name" value="TRANSMEMBRANE PROTEIN"/>
    <property type="match status" value="1"/>
</dbReference>
<protein>
    <submittedName>
        <fullName evidence="9">Putative PurR-regulated permease PerM</fullName>
    </submittedName>
</protein>
<keyword evidence="10" id="KW-1185">Reference proteome</keyword>
<proteinExistence type="inferred from homology"/>
<dbReference type="EMBL" id="JACIFP010000001">
    <property type="protein sequence ID" value="MBB4134693.1"/>
    <property type="molecule type" value="Genomic_DNA"/>
</dbReference>
<feature type="transmembrane region" description="Helical" evidence="8">
    <location>
        <begin position="174"/>
        <end position="194"/>
    </location>
</feature>
<evidence type="ECO:0000256" key="6">
    <source>
        <dbReference type="ARBA" id="ARBA00022989"/>
    </source>
</evidence>
<dbReference type="GO" id="GO:0005886">
    <property type="term" value="C:plasma membrane"/>
    <property type="evidence" value="ECO:0007669"/>
    <property type="project" value="UniProtKB-SubCell"/>
</dbReference>
<feature type="transmembrane region" description="Helical" evidence="8">
    <location>
        <begin position="257"/>
        <end position="283"/>
    </location>
</feature>
<feature type="transmembrane region" description="Helical" evidence="8">
    <location>
        <begin position="87"/>
        <end position="109"/>
    </location>
</feature>
<accession>A0A840EWL5</accession>
<dbReference type="RefSeq" id="WP_343067296.1">
    <property type="nucleotide sequence ID" value="NZ_BAABHL010000083.1"/>
</dbReference>
<comment type="caution">
    <text evidence="9">The sequence shown here is derived from an EMBL/GenBank/DDBJ whole genome shotgun (WGS) entry which is preliminary data.</text>
</comment>
<dbReference type="GO" id="GO:0055085">
    <property type="term" value="P:transmembrane transport"/>
    <property type="evidence" value="ECO:0007669"/>
    <property type="project" value="TreeGrafter"/>
</dbReference>
<feature type="transmembrane region" description="Helical" evidence="8">
    <location>
        <begin position="290"/>
        <end position="307"/>
    </location>
</feature>
<evidence type="ECO:0000256" key="8">
    <source>
        <dbReference type="SAM" id="Phobius"/>
    </source>
</evidence>
<evidence type="ECO:0000256" key="3">
    <source>
        <dbReference type="ARBA" id="ARBA00022448"/>
    </source>
</evidence>
<keyword evidence="7 8" id="KW-0472">Membrane</keyword>
<feature type="transmembrane region" description="Helical" evidence="8">
    <location>
        <begin position="34"/>
        <end position="52"/>
    </location>
</feature>
<gene>
    <name evidence="9" type="ORF">BKA16_001245</name>
</gene>
<evidence type="ECO:0000256" key="7">
    <source>
        <dbReference type="ARBA" id="ARBA00023136"/>
    </source>
</evidence>
<keyword evidence="6 8" id="KW-1133">Transmembrane helix</keyword>
<name>A0A840EWL5_9ACTN</name>
<dbReference type="PANTHER" id="PTHR21716:SF53">
    <property type="entry name" value="PERMEASE PERM-RELATED"/>
    <property type="match status" value="1"/>
</dbReference>
<comment type="subcellular location">
    <subcellularLocation>
        <location evidence="1">Cell membrane</location>
        <topology evidence="1">Multi-pass membrane protein</topology>
    </subcellularLocation>
</comment>
<dbReference type="InterPro" id="IPR002549">
    <property type="entry name" value="AI-2E-like"/>
</dbReference>
<evidence type="ECO:0000256" key="5">
    <source>
        <dbReference type="ARBA" id="ARBA00022692"/>
    </source>
</evidence>
<organism evidence="9 10">
    <name type="scientific">Gordonia humi</name>
    <dbReference type="NCBI Taxonomy" id="686429"/>
    <lineage>
        <taxon>Bacteria</taxon>
        <taxon>Bacillati</taxon>
        <taxon>Actinomycetota</taxon>
        <taxon>Actinomycetes</taxon>
        <taxon>Mycobacteriales</taxon>
        <taxon>Gordoniaceae</taxon>
        <taxon>Gordonia</taxon>
    </lineage>
</organism>
<keyword evidence="4" id="KW-1003">Cell membrane</keyword>
<sequence>MPGESEHSDEPRRLTLREEDDAKVSPGVRATAAWTWRLLVIGFGVVVLGRLFLHFEDVLFPVMLSLLFTAMLRPPTEWAIARGVPRVVAVLTSVLAVIVVVVGLLAFAVQQGVASGPELVSEFTDTVNDARQWLTDSGLPISEDTISTVSTDLINWAKSNEAALANRALGTAEFGAKLGTGVLLTLFLLIFFLYDGHRLWRYVTRLVPEGSRDRVRGASAAGFRTLEAYVRATVIVAAIDAAVIGVGLWILGVPLALPLVLVIFFGSFIPIVGSFVSGTLAVVVTLTTQGLLHAVIVLAILVFVMAFEGHVLQPFVLGHSVKLHPVAVIVAIALGISVAGIVGGLLAVPVVAFLDTAFTWYPGKAAPPAKESRFTKWMRGWLGLRHRVPSSE</sequence>
<dbReference type="Pfam" id="PF01594">
    <property type="entry name" value="AI-2E_transport"/>
    <property type="match status" value="1"/>
</dbReference>
<feature type="transmembrane region" description="Helical" evidence="8">
    <location>
        <begin position="228"/>
        <end position="251"/>
    </location>
</feature>
<keyword evidence="5 8" id="KW-0812">Transmembrane</keyword>
<evidence type="ECO:0000256" key="4">
    <source>
        <dbReference type="ARBA" id="ARBA00022475"/>
    </source>
</evidence>
<keyword evidence="3" id="KW-0813">Transport</keyword>
<evidence type="ECO:0000256" key="2">
    <source>
        <dbReference type="ARBA" id="ARBA00009773"/>
    </source>
</evidence>
<evidence type="ECO:0000313" key="9">
    <source>
        <dbReference type="EMBL" id="MBB4134693.1"/>
    </source>
</evidence>
<dbReference type="AlphaFoldDB" id="A0A840EWL5"/>
<reference evidence="9 10" key="1">
    <citation type="submission" date="2020-08" db="EMBL/GenBank/DDBJ databases">
        <title>Sequencing the genomes of 1000 actinobacteria strains.</title>
        <authorList>
            <person name="Klenk H.-P."/>
        </authorList>
    </citation>
    <scope>NUCLEOTIDE SEQUENCE [LARGE SCALE GENOMIC DNA]</scope>
    <source>
        <strain evidence="9 10">DSM 45298</strain>
    </source>
</reference>